<gene>
    <name evidence="2" type="ORF">EDD66_106146</name>
</gene>
<dbReference type="GO" id="GO:0003723">
    <property type="term" value="F:RNA binding"/>
    <property type="evidence" value="ECO:0007669"/>
    <property type="project" value="InterPro"/>
</dbReference>
<keyword evidence="3" id="KW-1185">Reference proteome</keyword>
<proteinExistence type="predicted"/>
<name>A0A3N1XL62_9FIRM</name>
<evidence type="ECO:0000313" key="2">
    <source>
        <dbReference type="EMBL" id="ROR27449.1"/>
    </source>
</evidence>
<dbReference type="InterPro" id="IPR011006">
    <property type="entry name" value="CheY-like_superfamily"/>
</dbReference>
<dbReference type="AlphaFoldDB" id="A0A3N1XL62"/>
<dbReference type="SMART" id="SM01012">
    <property type="entry name" value="ANTAR"/>
    <property type="match status" value="1"/>
</dbReference>
<dbReference type="EMBL" id="RJVG01000006">
    <property type="protein sequence ID" value="ROR27449.1"/>
    <property type="molecule type" value="Genomic_DNA"/>
</dbReference>
<protein>
    <submittedName>
        <fullName evidence="2">Response regulator NasT</fullName>
    </submittedName>
</protein>
<dbReference type="SUPFAM" id="SSF52172">
    <property type="entry name" value="CheY-like"/>
    <property type="match status" value="1"/>
</dbReference>
<feature type="domain" description="ANTAR" evidence="1">
    <location>
        <begin position="116"/>
        <end position="177"/>
    </location>
</feature>
<dbReference type="PIRSF" id="PIRSF036382">
    <property type="entry name" value="RR_antiterm"/>
    <property type="match status" value="1"/>
</dbReference>
<dbReference type="Gene3D" id="1.10.10.10">
    <property type="entry name" value="Winged helix-like DNA-binding domain superfamily/Winged helix DNA-binding domain"/>
    <property type="match status" value="1"/>
</dbReference>
<evidence type="ECO:0000313" key="3">
    <source>
        <dbReference type="Proteomes" id="UP000273083"/>
    </source>
</evidence>
<comment type="caution">
    <text evidence="2">The sequence shown here is derived from an EMBL/GenBank/DDBJ whole genome shotgun (WGS) entry which is preliminary data.</text>
</comment>
<dbReference type="InterPro" id="IPR005561">
    <property type="entry name" value="ANTAR"/>
</dbReference>
<evidence type="ECO:0000259" key="1">
    <source>
        <dbReference type="PROSITE" id="PS50921"/>
    </source>
</evidence>
<sequence>MVSIIIAFPKIEDAKNIKNILLRNGYDVDATCTSGAGVLNIANELDGGIVLCGYKLPDMQYNELMNYLPKGFNMLLVASPKKFEDCINNDIVCLGMPIKTRDLLDTLQMMTYNYSRRKKREANRPKERNEEAKKTIAKAKAILMERNNMSEEEAHRYIQKTSMDSGTKMVETAEMILSLM</sequence>
<reference evidence="2 3" key="1">
    <citation type="submission" date="2018-11" db="EMBL/GenBank/DDBJ databases">
        <title>Genomic Encyclopedia of Type Strains, Phase IV (KMG-IV): sequencing the most valuable type-strain genomes for metagenomic binning, comparative biology and taxonomic classification.</title>
        <authorList>
            <person name="Goeker M."/>
        </authorList>
    </citation>
    <scope>NUCLEOTIDE SEQUENCE [LARGE SCALE GENOMIC DNA]</scope>
    <source>
        <strain evidence="2 3">DSM 26537</strain>
    </source>
</reference>
<accession>A0A3N1XL62</accession>
<dbReference type="Pfam" id="PF03861">
    <property type="entry name" value="ANTAR"/>
    <property type="match status" value="1"/>
</dbReference>
<dbReference type="Proteomes" id="UP000273083">
    <property type="component" value="Unassembled WGS sequence"/>
</dbReference>
<dbReference type="PROSITE" id="PS50921">
    <property type="entry name" value="ANTAR"/>
    <property type="match status" value="1"/>
</dbReference>
<dbReference type="InterPro" id="IPR036388">
    <property type="entry name" value="WH-like_DNA-bd_sf"/>
</dbReference>
<dbReference type="RefSeq" id="WP_123609695.1">
    <property type="nucleotide sequence ID" value="NZ_RJVG01000006.1"/>
</dbReference>
<dbReference type="InterPro" id="IPR008327">
    <property type="entry name" value="Sig_transdc_resp-reg_antiterm"/>
</dbReference>
<organism evidence="2 3">
    <name type="scientific">Mobilisporobacter senegalensis</name>
    <dbReference type="NCBI Taxonomy" id="1329262"/>
    <lineage>
        <taxon>Bacteria</taxon>
        <taxon>Bacillati</taxon>
        <taxon>Bacillota</taxon>
        <taxon>Clostridia</taxon>
        <taxon>Lachnospirales</taxon>
        <taxon>Lachnospiraceae</taxon>
        <taxon>Mobilisporobacter</taxon>
    </lineage>
</organism>
<dbReference type="OrthoDB" id="9808843at2"/>